<name>A0A7R9AX76_TIMSH</name>
<accession>A0A7R9AX76</accession>
<protein>
    <submittedName>
        <fullName evidence="2">Uncharacterized protein</fullName>
    </submittedName>
</protein>
<feature type="region of interest" description="Disordered" evidence="1">
    <location>
        <begin position="228"/>
        <end position="254"/>
    </location>
</feature>
<evidence type="ECO:0000256" key="1">
    <source>
        <dbReference type="SAM" id="MobiDB-lite"/>
    </source>
</evidence>
<organism evidence="2">
    <name type="scientific">Timema shepardi</name>
    <name type="common">Walking stick</name>
    <dbReference type="NCBI Taxonomy" id="629360"/>
    <lineage>
        <taxon>Eukaryota</taxon>
        <taxon>Metazoa</taxon>
        <taxon>Ecdysozoa</taxon>
        <taxon>Arthropoda</taxon>
        <taxon>Hexapoda</taxon>
        <taxon>Insecta</taxon>
        <taxon>Pterygota</taxon>
        <taxon>Neoptera</taxon>
        <taxon>Polyneoptera</taxon>
        <taxon>Phasmatodea</taxon>
        <taxon>Timematodea</taxon>
        <taxon>Timematoidea</taxon>
        <taxon>Timematidae</taxon>
        <taxon>Timema</taxon>
    </lineage>
</organism>
<dbReference type="AlphaFoldDB" id="A0A7R9AX76"/>
<evidence type="ECO:0000313" key="2">
    <source>
        <dbReference type="EMBL" id="CAD7262302.1"/>
    </source>
</evidence>
<gene>
    <name evidence="2" type="ORF">TSIB3V08_LOCUS6418</name>
</gene>
<reference evidence="2" key="1">
    <citation type="submission" date="2020-11" db="EMBL/GenBank/DDBJ databases">
        <authorList>
            <person name="Tran Van P."/>
        </authorList>
    </citation>
    <scope>NUCLEOTIDE SEQUENCE</scope>
</reference>
<sequence length="254" mass="27590">MFSSFQQNRSQKAATEEGDGIRFVILLPTRQTRPVSHGVRLSSRIRSLFDRVTTGVGGASGVFNSICGVTKFLIFLAHLLAPGSGSGSFTGDDAMLSSSNMLICGLWDGVYKSPAVLPACRKRRITESFLHPLVAMTSPGIVIFSVVWGSPWGELTEPNRVFTNERSALVSSGKTDSSPETFAARLRAHPHQLLLTNMDPRHSVMAAVLVLVLATSFDHTWRGLELRASPGRTGPSRSHMGMTHTFSRVLAKSH</sequence>
<dbReference type="EMBL" id="OC002741">
    <property type="protein sequence ID" value="CAD7262302.1"/>
    <property type="molecule type" value="Genomic_DNA"/>
</dbReference>
<proteinExistence type="predicted"/>